<keyword evidence="9" id="KW-1185">Reference proteome</keyword>
<evidence type="ECO:0000256" key="6">
    <source>
        <dbReference type="ARBA" id="ARBA00022840"/>
    </source>
</evidence>
<proteinExistence type="inferred from homology"/>
<evidence type="ECO:0000256" key="1">
    <source>
        <dbReference type="ARBA" id="ARBA00006529"/>
    </source>
</evidence>
<dbReference type="InterPro" id="IPR008271">
    <property type="entry name" value="Ser/Thr_kinase_AS"/>
</dbReference>
<keyword evidence="4" id="KW-0547">Nucleotide-binding</keyword>
<dbReference type="Gene3D" id="1.10.510.10">
    <property type="entry name" value="Transferase(Phosphotransferase) domain 1"/>
    <property type="match status" value="1"/>
</dbReference>
<dbReference type="Pfam" id="PF00069">
    <property type="entry name" value="Pkinase"/>
    <property type="match status" value="1"/>
</dbReference>
<dbReference type="EMBL" id="KV749478">
    <property type="protein sequence ID" value="OCL09242.1"/>
    <property type="molecule type" value="Genomic_DNA"/>
</dbReference>
<dbReference type="InterPro" id="IPR011009">
    <property type="entry name" value="Kinase-like_dom_sf"/>
</dbReference>
<dbReference type="GO" id="GO:0004674">
    <property type="term" value="F:protein serine/threonine kinase activity"/>
    <property type="evidence" value="ECO:0007669"/>
    <property type="project" value="UniProtKB-KW"/>
</dbReference>
<feature type="non-terminal residue" evidence="8">
    <location>
        <position position="233"/>
    </location>
</feature>
<dbReference type="Proteomes" id="UP000250140">
    <property type="component" value="Unassembled WGS sequence"/>
</dbReference>
<evidence type="ECO:0000259" key="7">
    <source>
        <dbReference type="PROSITE" id="PS50011"/>
    </source>
</evidence>
<evidence type="ECO:0000256" key="4">
    <source>
        <dbReference type="ARBA" id="ARBA00022741"/>
    </source>
</evidence>
<dbReference type="OrthoDB" id="4062651at2759"/>
<organism evidence="8 9">
    <name type="scientific">Glonium stellatum</name>
    <dbReference type="NCBI Taxonomy" id="574774"/>
    <lineage>
        <taxon>Eukaryota</taxon>
        <taxon>Fungi</taxon>
        <taxon>Dikarya</taxon>
        <taxon>Ascomycota</taxon>
        <taxon>Pezizomycotina</taxon>
        <taxon>Dothideomycetes</taxon>
        <taxon>Pleosporomycetidae</taxon>
        <taxon>Gloniales</taxon>
        <taxon>Gloniaceae</taxon>
        <taxon>Glonium</taxon>
    </lineage>
</organism>
<evidence type="ECO:0000256" key="2">
    <source>
        <dbReference type="ARBA" id="ARBA00022527"/>
    </source>
</evidence>
<dbReference type="CDD" id="cd00180">
    <property type="entry name" value="PKc"/>
    <property type="match status" value="1"/>
</dbReference>
<evidence type="ECO:0000256" key="3">
    <source>
        <dbReference type="ARBA" id="ARBA00022679"/>
    </source>
</evidence>
<sequence length="233" mass="26337">MNGFVAENLTDISLPYTERNLPHSIKGEEQRARFLSLQKVVLNQEIADLEKEGGPHRHFIRSADEHFPSLKQLGTGGFGKLVGSYTDPQYVGLIMRPVADRDLAAYFAWGEPEERKLCLRTFFGCLANAVLYLHENKFRHKDIKPANILIRGTEVYLTDFGTSRNWSDETRGTTSGEIAPFTPRYCAPEVAGHDPRGRPSDIWALGCVFVEMASVLNNRTMQEMRDFFAEHGT</sequence>
<name>A0A8E2JU01_9PEZI</name>
<keyword evidence="5 8" id="KW-0418">Kinase</keyword>
<dbReference type="PROSITE" id="PS50011">
    <property type="entry name" value="PROTEIN_KINASE_DOM"/>
    <property type="match status" value="1"/>
</dbReference>
<dbReference type="InterPro" id="IPR000719">
    <property type="entry name" value="Prot_kinase_dom"/>
</dbReference>
<dbReference type="PANTHER" id="PTHR11584:SF369">
    <property type="entry name" value="MITOGEN-ACTIVATED PROTEIN KINASE KINASE KINASE 19-RELATED"/>
    <property type="match status" value="1"/>
</dbReference>
<evidence type="ECO:0000313" key="9">
    <source>
        <dbReference type="Proteomes" id="UP000250140"/>
    </source>
</evidence>
<evidence type="ECO:0000256" key="5">
    <source>
        <dbReference type="ARBA" id="ARBA00022777"/>
    </source>
</evidence>
<keyword evidence="2" id="KW-0723">Serine/threonine-protein kinase</keyword>
<dbReference type="PROSITE" id="PS00108">
    <property type="entry name" value="PROTEIN_KINASE_ST"/>
    <property type="match status" value="1"/>
</dbReference>
<protein>
    <submittedName>
        <fullName evidence="8">Kinase-like protein</fullName>
    </submittedName>
</protein>
<feature type="domain" description="Protein kinase" evidence="7">
    <location>
        <begin position="1"/>
        <end position="233"/>
    </location>
</feature>
<evidence type="ECO:0000313" key="8">
    <source>
        <dbReference type="EMBL" id="OCL09242.1"/>
    </source>
</evidence>
<reference evidence="8 9" key="1">
    <citation type="journal article" date="2016" name="Nat. Commun.">
        <title>Ectomycorrhizal ecology is imprinted in the genome of the dominant symbiotic fungus Cenococcum geophilum.</title>
        <authorList>
            <consortium name="DOE Joint Genome Institute"/>
            <person name="Peter M."/>
            <person name="Kohler A."/>
            <person name="Ohm R.A."/>
            <person name="Kuo A."/>
            <person name="Krutzmann J."/>
            <person name="Morin E."/>
            <person name="Arend M."/>
            <person name="Barry K.W."/>
            <person name="Binder M."/>
            <person name="Choi C."/>
            <person name="Clum A."/>
            <person name="Copeland A."/>
            <person name="Grisel N."/>
            <person name="Haridas S."/>
            <person name="Kipfer T."/>
            <person name="LaButti K."/>
            <person name="Lindquist E."/>
            <person name="Lipzen A."/>
            <person name="Maire R."/>
            <person name="Meier B."/>
            <person name="Mihaltcheva S."/>
            <person name="Molinier V."/>
            <person name="Murat C."/>
            <person name="Poggeler S."/>
            <person name="Quandt C.A."/>
            <person name="Sperisen C."/>
            <person name="Tritt A."/>
            <person name="Tisserant E."/>
            <person name="Crous P.W."/>
            <person name="Henrissat B."/>
            <person name="Nehls U."/>
            <person name="Egli S."/>
            <person name="Spatafora J.W."/>
            <person name="Grigoriev I.V."/>
            <person name="Martin F.M."/>
        </authorList>
    </citation>
    <scope>NUCLEOTIDE SEQUENCE [LARGE SCALE GENOMIC DNA]</scope>
    <source>
        <strain evidence="8 9">CBS 207.34</strain>
    </source>
</reference>
<dbReference type="AlphaFoldDB" id="A0A8E2JU01"/>
<gene>
    <name evidence="8" type="ORF">AOQ84DRAFT_404933</name>
</gene>
<dbReference type="GO" id="GO:0005524">
    <property type="term" value="F:ATP binding"/>
    <property type="evidence" value="ECO:0007669"/>
    <property type="project" value="UniProtKB-KW"/>
</dbReference>
<dbReference type="PANTHER" id="PTHR11584">
    <property type="entry name" value="SERINE/THREONINE PROTEIN KINASE"/>
    <property type="match status" value="1"/>
</dbReference>
<comment type="similarity">
    <text evidence="1">Belongs to the protein kinase superfamily. STE Ser/Thr protein kinase family. MAP kinase kinase kinase subfamily.</text>
</comment>
<dbReference type="SUPFAM" id="SSF56112">
    <property type="entry name" value="Protein kinase-like (PK-like)"/>
    <property type="match status" value="1"/>
</dbReference>
<accession>A0A8E2JU01</accession>
<keyword evidence="6" id="KW-0067">ATP-binding</keyword>
<keyword evidence="3" id="KW-0808">Transferase</keyword>
<dbReference type="SMART" id="SM00220">
    <property type="entry name" value="S_TKc"/>
    <property type="match status" value="1"/>
</dbReference>